<feature type="compositionally biased region" description="Low complexity" evidence="1">
    <location>
        <begin position="116"/>
        <end position="128"/>
    </location>
</feature>
<dbReference type="Proteomes" id="UP001233172">
    <property type="component" value="Unassembled WGS sequence"/>
</dbReference>
<evidence type="ECO:0000256" key="2">
    <source>
        <dbReference type="SAM" id="Phobius"/>
    </source>
</evidence>
<feature type="transmembrane region" description="Helical" evidence="2">
    <location>
        <begin position="77"/>
        <end position="95"/>
    </location>
</feature>
<keyword evidence="2" id="KW-0812">Transmembrane</keyword>
<reference evidence="3" key="2">
    <citation type="submission" date="2023-04" db="EMBL/GenBank/DDBJ databases">
        <authorList>
            <person name="Bu L."/>
            <person name="Lu L."/>
            <person name="Laidemitt M.R."/>
            <person name="Zhang S.M."/>
            <person name="Mutuku M."/>
            <person name="Mkoji G."/>
            <person name="Steinauer M."/>
            <person name="Loker E.S."/>
        </authorList>
    </citation>
    <scope>NUCLEOTIDE SEQUENCE</scope>
    <source>
        <strain evidence="3">KasaAsao</strain>
        <tissue evidence="3">Whole Snail</tissue>
    </source>
</reference>
<dbReference type="EMBL" id="JASAOG010000168">
    <property type="protein sequence ID" value="KAK0046277.1"/>
    <property type="molecule type" value="Genomic_DNA"/>
</dbReference>
<evidence type="ECO:0000313" key="4">
    <source>
        <dbReference type="Proteomes" id="UP001233172"/>
    </source>
</evidence>
<feature type="region of interest" description="Disordered" evidence="1">
    <location>
        <begin position="102"/>
        <end position="137"/>
    </location>
</feature>
<organism evidence="3 4">
    <name type="scientific">Biomphalaria pfeifferi</name>
    <name type="common">Bloodfluke planorb</name>
    <name type="synonym">Freshwater snail</name>
    <dbReference type="NCBI Taxonomy" id="112525"/>
    <lineage>
        <taxon>Eukaryota</taxon>
        <taxon>Metazoa</taxon>
        <taxon>Spiralia</taxon>
        <taxon>Lophotrochozoa</taxon>
        <taxon>Mollusca</taxon>
        <taxon>Gastropoda</taxon>
        <taxon>Heterobranchia</taxon>
        <taxon>Euthyneura</taxon>
        <taxon>Panpulmonata</taxon>
        <taxon>Hygrophila</taxon>
        <taxon>Lymnaeoidea</taxon>
        <taxon>Planorbidae</taxon>
        <taxon>Biomphalaria</taxon>
    </lineage>
</organism>
<keyword evidence="4" id="KW-1185">Reference proteome</keyword>
<name>A0AAD8EZI5_BIOPF</name>
<reference evidence="3" key="1">
    <citation type="journal article" date="2023" name="PLoS Negl. Trop. Dis.">
        <title>A genome sequence for Biomphalaria pfeifferi, the major vector snail for the human-infecting parasite Schistosoma mansoni.</title>
        <authorList>
            <person name="Bu L."/>
            <person name="Lu L."/>
            <person name="Laidemitt M.R."/>
            <person name="Zhang S.M."/>
            <person name="Mutuku M."/>
            <person name="Mkoji G."/>
            <person name="Steinauer M."/>
            <person name="Loker E.S."/>
        </authorList>
    </citation>
    <scope>NUCLEOTIDE SEQUENCE</scope>
    <source>
        <strain evidence="3">KasaAsao</strain>
    </source>
</reference>
<gene>
    <name evidence="3" type="ORF">Bpfe_024331</name>
</gene>
<evidence type="ECO:0000256" key="1">
    <source>
        <dbReference type="SAM" id="MobiDB-lite"/>
    </source>
</evidence>
<proteinExistence type="predicted"/>
<feature type="region of interest" description="Disordered" evidence="1">
    <location>
        <begin position="16"/>
        <end position="36"/>
    </location>
</feature>
<dbReference type="AlphaFoldDB" id="A0AAD8EZI5"/>
<accession>A0AAD8EZI5</accession>
<comment type="caution">
    <text evidence="3">The sequence shown here is derived from an EMBL/GenBank/DDBJ whole genome shotgun (WGS) entry which is preliminary data.</text>
</comment>
<keyword evidence="2" id="KW-1133">Transmembrane helix</keyword>
<feature type="transmembrane region" description="Helical" evidence="2">
    <location>
        <begin position="48"/>
        <end position="65"/>
    </location>
</feature>
<sequence>MGCNLECNTLNARQSSAAASHSHKRRHTYNVRSSGQSLATHRHTRMKCSLFFVFVSMLNLLGQAAADNENSDYRSTLLIPSVVLIVLVIAVVVVLKVKRTPNKRTGHQPNISVACSNPNSSTESSSAAKEVEVPGQGTYDRARDFKREMMLRQTVQNSNV</sequence>
<evidence type="ECO:0000313" key="3">
    <source>
        <dbReference type="EMBL" id="KAK0046277.1"/>
    </source>
</evidence>
<protein>
    <submittedName>
        <fullName evidence="3">Uncharacterized protein</fullName>
    </submittedName>
</protein>
<keyword evidence="2" id="KW-0472">Membrane</keyword>